<feature type="transmembrane region" description="Helical" evidence="2">
    <location>
        <begin position="223"/>
        <end position="256"/>
    </location>
</feature>
<dbReference type="HOGENOM" id="CLU_775499_0_0_6"/>
<dbReference type="Pfam" id="PF01790">
    <property type="entry name" value="LGT"/>
    <property type="match status" value="1"/>
</dbReference>
<keyword evidence="2" id="KW-1133">Transmembrane helix</keyword>
<keyword evidence="2" id="KW-0812">Transmembrane</keyword>
<evidence type="ECO:0000313" key="4">
    <source>
        <dbReference type="Proteomes" id="UP000008871"/>
    </source>
</evidence>
<dbReference type="GO" id="GO:0008961">
    <property type="term" value="F:phosphatidylglycerol-prolipoprotein diacylglyceryl transferase activity"/>
    <property type="evidence" value="ECO:0007669"/>
    <property type="project" value="InterPro"/>
</dbReference>
<gene>
    <name evidence="3" type="ordered locus">ABO_1257</name>
</gene>
<dbReference type="eggNOG" id="COG0682">
    <property type="taxonomic scope" value="Bacteria"/>
</dbReference>
<feature type="transmembrane region" description="Helical" evidence="2">
    <location>
        <begin position="6"/>
        <end position="22"/>
    </location>
</feature>
<feature type="transmembrane region" description="Helical" evidence="2">
    <location>
        <begin position="276"/>
        <end position="295"/>
    </location>
</feature>
<accession>Q0VQ43</accession>
<organism evidence="3 4">
    <name type="scientific">Alcanivorax borkumensis (strain ATCC 700651 / DSM 11573 / NCIMB 13689 / SK2)</name>
    <dbReference type="NCBI Taxonomy" id="393595"/>
    <lineage>
        <taxon>Bacteria</taxon>
        <taxon>Pseudomonadati</taxon>
        <taxon>Pseudomonadota</taxon>
        <taxon>Gammaproteobacteria</taxon>
        <taxon>Oceanospirillales</taxon>
        <taxon>Alcanivoracaceae</taxon>
        <taxon>Alcanivorax</taxon>
    </lineage>
</organism>
<protein>
    <recommendedName>
        <fullName evidence="5">Prolipoprotein diacylglyceryl transferase</fullName>
    </recommendedName>
</protein>
<sequence>MAADLFLLVCALLFGLGFRLLFRHLPEERWQFVASLPLKKNHDGSWQGLNLTFYGLFTGLAGGLGVATFILLTASAGVSLVTSLALTLGVLIICLPAAKIIATLVEKNRHGFTVGGASFVGIIIAPIFLWLADKASQHWWDTPLPTLPMLAAMSIAYVMGEGIGRLACISFGCCYGKALHDAPLWAQRMFATLNHVFIGKTKKIAFAGEMEAIKVIPIQAVTCVIYTALALFCCALFFHQLFALAFALSLVGSQLWRVYSETLRADYRGGSTLFSVYQLMALLAALYGVAISIALPSHGDLQPLLAIGLASLWSPGVILALQLITVIMFFFSGTSTITTGELRFGLAADWRSQAGCEQKHKHCAKPAQRNSSPGATTPVPRL</sequence>
<dbReference type="GO" id="GO:0042158">
    <property type="term" value="P:lipoprotein biosynthetic process"/>
    <property type="evidence" value="ECO:0007669"/>
    <property type="project" value="InterPro"/>
</dbReference>
<keyword evidence="2" id="KW-0472">Membrane</keyword>
<evidence type="ECO:0008006" key="5">
    <source>
        <dbReference type="Google" id="ProtNLM"/>
    </source>
</evidence>
<dbReference type="Proteomes" id="UP000008871">
    <property type="component" value="Chromosome"/>
</dbReference>
<feature type="transmembrane region" description="Helical" evidence="2">
    <location>
        <begin position="307"/>
        <end position="331"/>
    </location>
</feature>
<name>Q0VQ43_ALCBS</name>
<feature type="transmembrane region" description="Helical" evidence="2">
    <location>
        <begin position="110"/>
        <end position="132"/>
    </location>
</feature>
<dbReference type="RefSeq" id="WP_011588540.1">
    <property type="nucleotide sequence ID" value="NC_008260.1"/>
</dbReference>
<evidence type="ECO:0000256" key="1">
    <source>
        <dbReference type="SAM" id="MobiDB-lite"/>
    </source>
</evidence>
<dbReference type="AlphaFoldDB" id="Q0VQ43"/>
<evidence type="ECO:0000256" key="2">
    <source>
        <dbReference type="SAM" id="Phobius"/>
    </source>
</evidence>
<keyword evidence="4" id="KW-1185">Reference proteome</keyword>
<dbReference type="STRING" id="393595.ABO_1257"/>
<feature type="transmembrane region" description="Helical" evidence="2">
    <location>
        <begin position="49"/>
        <end position="72"/>
    </location>
</feature>
<feature type="transmembrane region" description="Helical" evidence="2">
    <location>
        <begin position="144"/>
        <end position="160"/>
    </location>
</feature>
<reference evidence="3 4" key="1">
    <citation type="journal article" date="2006" name="Nat. Biotechnol.">
        <title>Genome sequence of the ubiquitous hydrocarbon-degrading marine bacterium Alcanivorax borkumensis.</title>
        <authorList>
            <person name="Schneiker S."/>
            <person name="Martins dos Santos V.A.P."/>
            <person name="Bartels D."/>
            <person name="Bekel T."/>
            <person name="Brecht M."/>
            <person name="Buhrmester J."/>
            <person name="Chernikova T.N."/>
            <person name="Denaro R."/>
            <person name="Ferrer M."/>
            <person name="Gertler C."/>
            <person name="Goesmann A."/>
            <person name="Golyshina O.V."/>
            <person name="Kaminski F."/>
            <person name="Khachane A.N."/>
            <person name="Lang S."/>
            <person name="Linke B."/>
            <person name="McHardy A.C."/>
            <person name="Meyer F."/>
            <person name="Nechitaylo T."/>
            <person name="Puehler A."/>
            <person name="Regenhardt D."/>
            <person name="Rupp O."/>
            <person name="Sabirova J.S."/>
            <person name="Selbitschka W."/>
            <person name="Yakimov M.M."/>
            <person name="Timmis K.N."/>
            <person name="Vorhoelter F.-J."/>
            <person name="Weidner S."/>
            <person name="Kaiser O."/>
            <person name="Golyshin P.N."/>
        </authorList>
    </citation>
    <scope>NUCLEOTIDE SEQUENCE [LARGE SCALE GENOMIC DNA]</scope>
    <source>
        <strain evidence="4">ATCC 700651 / DSM 11573 / NCIMB 13689 / SK2</strain>
    </source>
</reference>
<proteinExistence type="predicted"/>
<evidence type="ECO:0000313" key="3">
    <source>
        <dbReference type="EMBL" id="CAL16705.1"/>
    </source>
</evidence>
<dbReference type="EMBL" id="AM286690">
    <property type="protein sequence ID" value="CAL16705.1"/>
    <property type="molecule type" value="Genomic_DNA"/>
</dbReference>
<feature type="transmembrane region" description="Helical" evidence="2">
    <location>
        <begin position="78"/>
        <end position="98"/>
    </location>
</feature>
<dbReference type="KEGG" id="abo:ABO_1257"/>
<dbReference type="GO" id="GO:0005886">
    <property type="term" value="C:plasma membrane"/>
    <property type="evidence" value="ECO:0007669"/>
    <property type="project" value="InterPro"/>
</dbReference>
<feature type="region of interest" description="Disordered" evidence="1">
    <location>
        <begin position="361"/>
        <end position="382"/>
    </location>
</feature>
<dbReference type="InterPro" id="IPR001640">
    <property type="entry name" value="Lgt"/>
</dbReference>